<organism evidence="2 3">
    <name type="scientific">Jutongia huaianensis</name>
    <dbReference type="NCBI Taxonomy" id="2763668"/>
    <lineage>
        <taxon>Bacteria</taxon>
        <taxon>Bacillati</taxon>
        <taxon>Bacillota</taxon>
        <taxon>Clostridia</taxon>
        <taxon>Lachnospirales</taxon>
        <taxon>Lachnospiraceae</taxon>
        <taxon>Jutongia</taxon>
    </lineage>
</organism>
<dbReference type="EMBL" id="JACRSX010000034">
    <property type="protein sequence ID" value="MBC8563638.1"/>
    <property type="molecule type" value="Genomic_DNA"/>
</dbReference>
<protein>
    <submittedName>
        <fullName evidence="2">Uncharacterized protein</fullName>
    </submittedName>
</protein>
<dbReference type="InterPro" id="IPR032675">
    <property type="entry name" value="LRR_dom_sf"/>
</dbReference>
<evidence type="ECO:0000313" key="2">
    <source>
        <dbReference type="EMBL" id="MBC8563638.1"/>
    </source>
</evidence>
<keyword evidence="1" id="KW-1133">Transmembrane helix</keyword>
<dbReference type="RefSeq" id="WP_249298627.1">
    <property type="nucleotide sequence ID" value="NZ_JACRSX010000034.1"/>
</dbReference>
<dbReference type="Gene3D" id="3.80.10.10">
    <property type="entry name" value="Ribonuclease Inhibitor"/>
    <property type="match status" value="2"/>
</dbReference>
<sequence>MERKKGKGIAAICIAVAAVICVYNGVSYFQKKQCADNPYKEYAAKEKSRKAGSFEYTYRTSAEGVWITKITPSDEDISVLKIPSKLAGKKVVRLGNGNGNFKQEDTSDTMWEAENWSNIFGEKCSEDSTVENIIIEPKDVYDRVAQIEEIDVPDTVQWIDLGLFAYVQNGKVLRLPAGLKTKLEDADLTGVTWKEVSFSGENKNYKIVDGFLCSQDGKTVYGLLEEREKTTIPDGTETISKKGDYFGTKEMQIPASVTKIEAAGKYGNHNFTEASVRIAKDNPKYAEKNGSIYDKNSGELVAAHIDNGVINIPDTIKRIFCPWYIGDTTTFRKMVIPKSVTFMHTKSGNDVRNNPAGHTGTTYVFEGRTPLHLVSGVCLFEEKDTIVVPKGCKKEYQEKWRGNISRLHHKISWEEK</sequence>
<name>A0ABR7N4W6_9FIRM</name>
<evidence type="ECO:0000256" key="1">
    <source>
        <dbReference type="SAM" id="Phobius"/>
    </source>
</evidence>
<keyword evidence="3" id="KW-1185">Reference proteome</keyword>
<dbReference type="Proteomes" id="UP000606193">
    <property type="component" value="Unassembled WGS sequence"/>
</dbReference>
<reference evidence="2 3" key="1">
    <citation type="submission" date="2020-08" db="EMBL/GenBank/DDBJ databases">
        <title>Genome public.</title>
        <authorList>
            <person name="Liu C."/>
            <person name="Sun Q."/>
        </authorList>
    </citation>
    <scope>NUCLEOTIDE SEQUENCE [LARGE SCALE GENOMIC DNA]</scope>
    <source>
        <strain evidence="2 3">NSJ-37</strain>
    </source>
</reference>
<keyword evidence="1" id="KW-0812">Transmembrane</keyword>
<proteinExistence type="predicted"/>
<accession>A0ABR7N4W6</accession>
<comment type="caution">
    <text evidence="2">The sequence shown here is derived from an EMBL/GenBank/DDBJ whole genome shotgun (WGS) entry which is preliminary data.</text>
</comment>
<keyword evidence="1" id="KW-0472">Membrane</keyword>
<evidence type="ECO:0000313" key="3">
    <source>
        <dbReference type="Proteomes" id="UP000606193"/>
    </source>
</evidence>
<feature type="transmembrane region" description="Helical" evidence="1">
    <location>
        <begin position="9"/>
        <end position="29"/>
    </location>
</feature>
<gene>
    <name evidence="2" type="ORF">H8704_13615</name>
</gene>